<evidence type="ECO:0000256" key="3">
    <source>
        <dbReference type="ARBA" id="ARBA00023015"/>
    </source>
</evidence>
<dbReference type="InterPro" id="IPR002078">
    <property type="entry name" value="Sigma_54_int"/>
</dbReference>
<dbReference type="InterPro" id="IPR058031">
    <property type="entry name" value="AAA_lid_NorR"/>
</dbReference>
<dbReference type="Pfam" id="PF00158">
    <property type="entry name" value="Sigma54_activat"/>
    <property type="match status" value="1"/>
</dbReference>
<sequence>MASTHKCPRATREDLREEEFLLQREIGKLLSKSLDQDLVIREMLHLLSELLGLNRGRVVLHDPGQGDYCIQYAYGLTREEVARGRYAAGEGVTGQVIRTGEIAIVQDIDEAPGYLQRAVGRDHLPRETVSYIAVPLLQEGRIIGALGVHRLRHRARALADDLQILRLVSTLVAQTLRLNQLVREQTARLEQENQALRHALERQAPGLGVYGIVGESAALHRVFRHIEQVAATNATVLLLGESGTGKELFARALHLMSPRRDAPFVKVNCGAIPENLFESELFGYEKGAFTGANASRPGRFEQASGGTIFLDEIGDLPLPMQVKLLRTLQERTVERIGGRKEIAIDVRIVAATNLDLQERIREGRFRLDLYYRLNVIPIHLPALRDRREDIPPLVRYHLNQINQAYQRNVNLSPEALQRLVDYPWPGNIRQLRNVLERLAVLAEGTLIQPAAVEQVLGGEFRTSVLESPEPSRAASETVRDYQLVQQSDRERIERALAQTRGNKSRAAQLLHMTLRQFNYRMKLLNM</sequence>
<dbReference type="InterPro" id="IPR002197">
    <property type="entry name" value="HTH_Fis"/>
</dbReference>
<dbReference type="Proteomes" id="UP001446205">
    <property type="component" value="Unassembled WGS sequence"/>
</dbReference>
<dbReference type="PROSITE" id="PS00688">
    <property type="entry name" value="SIGMA54_INTERACT_3"/>
    <property type="match status" value="1"/>
</dbReference>
<dbReference type="Gene3D" id="1.10.8.60">
    <property type="match status" value="1"/>
</dbReference>
<reference evidence="7 8" key="1">
    <citation type="submission" date="2024-04" db="EMBL/GenBank/DDBJ databases">
        <authorList>
            <person name="Abashina T."/>
            <person name="Shaikin A."/>
        </authorList>
    </citation>
    <scope>NUCLEOTIDE SEQUENCE [LARGE SCALE GENOMIC DNA]</scope>
    <source>
        <strain evidence="7 8">AAFK</strain>
    </source>
</reference>
<dbReference type="SUPFAM" id="SSF46689">
    <property type="entry name" value="Homeodomain-like"/>
    <property type="match status" value="1"/>
</dbReference>
<dbReference type="SUPFAM" id="SSF55781">
    <property type="entry name" value="GAF domain-like"/>
    <property type="match status" value="1"/>
</dbReference>
<evidence type="ECO:0000256" key="2">
    <source>
        <dbReference type="ARBA" id="ARBA00022840"/>
    </source>
</evidence>
<dbReference type="SMART" id="SM00065">
    <property type="entry name" value="GAF"/>
    <property type="match status" value="1"/>
</dbReference>
<dbReference type="InterPro" id="IPR009057">
    <property type="entry name" value="Homeodomain-like_sf"/>
</dbReference>
<dbReference type="Pfam" id="PF25601">
    <property type="entry name" value="AAA_lid_14"/>
    <property type="match status" value="1"/>
</dbReference>
<dbReference type="InterPro" id="IPR025662">
    <property type="entry name" value="Sigma_54_int_dom_ATP-bd_1"/>
</dbReference>
<dbReference type="Pfam" id="PF01590">
    <property type="entry name" value="GAF"/>
    <property type="match status" value="1"/>
</dbReference>
<dbReference type="PROSITE" id="PS50045">
    <property type="entry name" value="SIGMA54_INTERACT_4"/>
    <property type="match status" value="1"/>
</dbReference>
<dbReference type="PROSITE" id="PS00676">
    <property type="entry name" value="SIGMA54_INTERACT_2"/>
    <property type="match status" value="1"/>
</dbReference>
<organism evidence="7 8">
    <name type="scientific">Thermithiobacillus plumbiphilus</name>
    <dbReference type="NCBI Taxonomy" id="1729899"/>
    <lineage>
        <taxon>Bacteria</taxon>
        <taxon>Pseudomonadati</taxon>
        <taxon>Pseudomonadota</taxon>
        <taxon>Acidithiobacillia</taxon>
        <taxon>Acidithiobacillales</taxon>
        <taxon>Thermithiobacillaceae</taxon>
        <taxon>Thermithiobacillus</taxon>
    </lineage>
</organism>
<keyword evidence="8" id="KW-1185">Reference proteome</keyword>
<proteinExistence type="predicted"/>
<dbReference type="InterPro" id="IPR029016">
    <property type="entry name" value="GAF-like_dom_sf"/>
</dbReference>
<evidence type="ECO:0000259" key="6">
    <source>
        <dbReference type="PROSITE" id="PS50045"/>
    </source>
</evidence>
<keyword evidence="3" id="KW-0805">Transcription regulation</keyword>
<keyword evidence="2" id="KW-0067">ATP-binding</keyword>
<dbReference type="SUPFAM" id="SSF52540">
    <property type="entry name" value="P-loop containing nucleoside triphosphate hydrolases"/>
    <property type="match status" value="1"/>
</dbReference>
<dbReference type="Gene3D" id="3.30.450.40">
    <property type="match status" value="1"/>
</dbReference>
<keyword evidence="4" id="KW-0238">DNA-binding</keyword>
<dbReference type="InterPro" id="IPR003593">
    <property type="entry name" value="AAA+_ATPase"/>
</dbReference>
<dbReference type="PRINTS" id="PR01590">
    <property type="entry name" value="HTHFIS"/>
</dbReference>
<keyword evidence="5" id="KW-0804">Transcription</keyword>
<evidence type="ECO:0000256" key="4">
    <source>
        <dbReference type="ARBA" id="ARBA00023125"/>
    </source>
</evidence>
<dbReference type="SMART" id="SM00382">
    <property type="entry name" value="AAA"/>
    <property type="match status" value="1"/>
</dbReference>
<dbReference type="RefSeq" id="WP_341370719.1">
    <property type="nucleotide sequence ID" value="NZ_JBBPCO010000006.1"/>
</dbReference>
<dbReference type="InterPro" id="IPR025944">
    <property type="entry name" value="Sigma_54_int_dom_CS"/>
</dbReference>
<dbReference type="InterPro" id="IPR027417">
    <property type="entry name" value="P-loop_NTPase"/>
</dbReference>
<dbReference type="PANTHER" id="PTHR32071">
    <property type="entry name" value="TRANSCRIPTIONAL REGULATORY PROTEIN"/>
    <property type="match status" value="1"/>
</dbReference>
<dbReference type="CDD" id="cd00009">
    <property type="entry name" value="AAA"/>
    <property type="match status" value="1"/>
</dbReference>
<dbReference type="InterPro" id="IPR025943">
    <property type="entry name" value="Sigma_54_int_dom_ATP-bd_2"/>
</dbReference>
<dbReference type="Gene3D" id="3.40.50.300">
    <property type="entry name" value="P-loop containing nucleotide triphosphate hydrolases"/>
    <property type="match status" value="1"/>
</dbReference>
<gene>
    <name evidence="7" type="ORF">WOB96_07785</name>
</gene>
<protein>
    <submittedName>
        <fullName evidence="7">Sigma 54-interacting transcriptional regulator</fullName>
    </submittedName>
</protein>
<evidence type="ECO:0000256" key="5">
    <source>
        <dbReference type="ARBA" id="ARBA00023163"/>
    </source>
</evidence>
<keyword evidence="1" id="KW-0547">Nucleotide-binding</keyword>
<evidence type="ECO:0000313" key="8">
    <source>
        <dbReference type="Proteomes" id="UP001446205"/>
    </source>
</evidence>
<accession>A0ABU9D8F1</accession>
<dbReference type="PROSITE" id="PS00675">
    <property type="entry name" value="SIGMA54_INTERACT_1"/>
    <property type="match status" value="1"/>
</dbReference>
<feature type="domain" description="Sigma-54 factor interaction" evidence="6">
    <location>
        <begin position="212"/>
        <end position="440"/>
    </location>
</feature>
<dbReference type="InterPro" id="IPR003018">
    <property type="entry name" value="GAF"/>
</dbReference>
<dbReference type="Gene3D" id="1.10.10.60">
    <property type="entry name" value="Homeodomain-like"/>
    <property type="match status" value="1"/>
</dbReference>
<name>A0ABU9D8F1_9PROT</name>
<evidence type="ECO:0000313" key="7">
    <source>
        <dbReference type="EMBL" id="MEK8089666.1"/>
    </source>
</evidence>
<evidence type="ECO:0000256" key="1">
    <source>
        <dbReference type="ARBA" id="ARBA00022741"/>
    </source>
</evidence>
<dbReference type="EMBL" id="JBBPCO010000006">
    <property type="protein sequence ID" value="MEK8089666.1"/>
    <property type="molecule type" value="Genomic_DNA"/>
</dbReference>
<comment type="caution">
    <text evidence="7">The sequence shown here is derived from an EMBL/GenBank/DDBJ whole genome shotgun (WGS) entry which is preliminary data.</text>
</comment>
<dbReference type="Pfam" id="PF02954">
    <property type="entry name" value="HTH_8"/>
    <property type="match status" value="1"/>
</dbReference>